<feature type="domain" description="HAMP" evidence="8">
    <location>
        <begin position="270"/>
        <end position="308"/>
    </location>
</feature>
<dbReference type="InterPro" id="IPR004089">
    <property type="entry name" value="MCPsignal_dom"/>
</dbReference>
<feature type="domain" description="Methyl-accepting transducer" evidence="7">
    <location>
        <begin position="429"/>
        <end position="644"/>
    </location>
</feature>
<dbReference type="FunFam" id="1.10.287.950:FF:000001">
    <property type="entry name" value="Methyl-accepting chemotaxis sensory transducer"/>
    <property type="match status" value="1"/>
</dbReference>
<evidence type="ECO:0000259" key="8">
    <source>
        <dbReference type="PROSITE" id="PS50885"/>
    </source>
</evidence>
<evidence type="ECO:0000259" key="7">
    <source>
        <dbReference type="PROSITE" id="PS50111"/>
    </source>
</evidence>
<organism evidence="9 10">
    <name type="scientific">Thiovibrio frasassiensis</name>
    <dbReference type="NCBI Taxonomy" id="2984131"/>
    <lineage>
        <taxon>Bacteria</taxon>
        <taxon>Pseudomonadati</taxon>
        <taxon>Thermodesulfobacteriota</taxon>
        <taxon>Desulfobulbia</taxon>
        <taxon>Desulfobulbales</taxon>
        <taxon>Thiovibrionaceae</taxon>
        <taxon>Thiovibrio</taxon>
    </lineage>
</organism>
<keyword evidence="10" id="KW-1185">Reference proteome</keyword>
<keyword evidence="6" id="KW-1133">Transmembrane helix</keyword>
<dbReference type="Pfam" id="PF12729">
    <property type="entry name" value="4HB_MCP_1"/>
    <property type="match status" value="1"/>
</dbReference>
<keyword evidence="6" id="KW-0472">Membrane</keyword>
<feature type="domain" description="HAMP" evidence="8">
    <location>
        <begin position="217"/>
        <end position="269"/>
    </location>
</feature>
<dbReference type="RefSeq" id="WP_307631547.1">
    <property type="nucleotide sequence ID" value="NZ_JAPHEH010000001.1"/>
</dbReference>
<evidence type="ECO:0000256" key="4">
    <source>
        <dbReference type="PROSITE-ProRule" id="PRU00284"/>
    </source>
</evidence>
<sequence>MIRLSDMKVASKLTLCFTVMILFMAVIGGGGYVGLSQLDKNLLDISEKRMPANNYLLSADRDLQQLLVAERSMIFASTETDVFKQLVKEYEENLGQVVQRMGKYKALAQTPKEKELLAQFDKSFAVWQTISRQVVNGRVEDTREGRNLALDLTLGQAKARFEEMRGIIDKLQDLNGTYIEKAQADAVRTYNVAVIMLASVIGGGACIAILLALLVSRNITVPLARALEVNERLALGDTELQIQVDRKDEVGAMLGAMAKVVENFKATARVAGQIALGDLEVKVQTLSEKDELGKALAKMVESLRNTAKEAEEVALGNLNFEVELLSDKDVLGQAHQKMLQSLRAKVRFAEEIALGDLSLDFTPGEKDVLGKALVKMIDNLRHMADDIEKIAGGDLTVKIRVHSDKDAFGLALSAMVEKVKAIIHDVRMAADQVAAGSQELSGSSQQVSQGASEQAAAVEEISSAMEELASTVSQTADHARQTAAISTKAAADAVEGGKAVEETVVAMQHIAEKIELIEEIARQTNLLALNAAIEAARAGEHGKGFAVVAAEVRKLAERSQHSAQEIKGVASASVATASGAGRLINEIVPQIQKTAELVHEIDAASNEQARGIDENARAIQQFDQVIQANSAAAEEMASTSEQLTAQAAQLQESISFFKVDGEGSPRPQGRPMSVTASPAGAKIAAPKGKGVKLSLPIGGNDGDFERY</sequence>
<dbReference type="Proteomes" id="UP001154240">
    <property type="component" value="Unassembled WGS sequence"/>
</dbReference>
<evidence type="ECO:0000256" key="3">
    <source>
        <dbReference type="ARBA" id="ARBA00029447"/>
    </source>
</evidence>
<dbReference type="GO" id="GO:0007165">
    <property type="term" value="P:signal transduction"/>
    <property type="evidence" value="ECO:0007669"/>
    <property type="project" value="UniProtKB-KW"/>
</dbReference>
<dbReference type="CDD" id="cd11386">
    <property type="entry name" value="MCP_signal"/>
    <property type="match status" value="1"/>
</dbReference>
<reference evidence="9" key="2">
    <citation type="submission" date="2022-10" db="EMBL/GenBank/DDBJ databases">
        <authorList>
            <person name="Aronson H.S."/>
        </authorList>
    </citation>
    <scope>NUCLEOTIDE SEQUENCE</scope>
    <source>
        <strain evidence="9">RS19-109</strain>
    </source>
</reference>
<dbReference type="SUPFAM" id="SSF58104">
    <property type="entry name" value="Methyl-accepting chemotaxis protein (MCP) signaling domain"/>
    <property type="match status" value="1"/>
</dbReference>
<feature type="region of interest" description="Disordered" evidence="5">
    <location>
        <begin position="661"/>
        <end position="680"/>
    </location>
</feature>
<comment type="subcellular location">
    <subcellularLocation>
        <location evidence="1">Membrane</location>
    </subcellularLocation>
</comment>
<dbReference type="SUPFAM" id="SSF158472">
    <property type="entry name" value="HAMP domain-like"/>
    <property type="match status" value="1"/>
</dbReference>
<evidence type="ECO:0000256" key="5">
    <source>
        <dbReference type="SAM" id="MobiDB-lite"/>
    </source>
</evidence>
<dbReference type="SMART" id="SM00304">
    <property type="entry name" value="HAMP"/>
    <property type="match status" value="3"/>
</dbReference>
<dbReference type="Pfam" id="PF00672">
    <property type="entry name" value="HAMP"/>
    <property type="match status" value="1"/>
</dbReference>
<reference evidence="9" key="1">
    <citation type="journal article" date="2022" name="bioRxiv">
        <title>Thiovibrio frasassiensisgen. nov., sp. nov., an autotrophic, elemental sulfur disproportionating bacterium isolated from sulfidic karst sediment, and proposal of Thiovibrionaceae fam. nov.</title>
        <authorList>
            <person name="Aronson H."/>
            <person name="Thomas C."/>
            <person name="Bhattacharyya M."/>
            <person name="Eckstein S."/>
            <person name="Jensen S."/>
            <person name="Barco R."/>
            <person name="Macalady J."/>
            <person name="Amend J."/>
        </authorList>
    </citation>
    <scope>NUCLEOTIDE SEQUENCE</scope>
    <source>
        <strain evidence="9">RS19-109</strain>
    </source>
</reference>
<evidence type="ECO:0000313" key="9">
    <source>
        <dbReference type="EMBL" id="MDG4474565.1"/>
    </source>
</evidence>
<dbReference type="Gene3D" id="1.10.8.500">
    <property type="entry name" value="HAMP domain in histidine kinase"/>
    <property type="match status" value="1"/>
</dbReference>
<dbReference type="PROSITE" id="PS50885">
    <property type="entry name" value="HAMP"/>
    <property type="match status" value="2"/>
</dbReference>
<dbReference type="InterPro" id="IPR051310">
    <property type="entry name" value="MCP_chemotaxis"/>
</dbReference>
<feature type="transmembrane region" description="Helical" evidence="6">
    <location>
        <begin position="12"/>
        <end position="35"/>
    </location>
</feature>
<dbReference type="SMART" id="SM00283">
    <property type="entry name" value="MA"/>
    <property type="match status" value="1"/>
</dbReference>
<evidence type="ECO:0000256" key="2">
    <source>
        <dbReference type="ARBA" id="ARBA00022500"/>
    </source>
</evidence>
<evidence type="ECO:0000256" key="1">
    <source>
        <dbReference type="ARBA" id="ARBA00004370"/>
    </source>
</evidence>
<dbReference type="Gene3D" id="6.10.340.10">
    <property type="match status" value="1"/>
</dbReference>
<dbReference type="PANTHER" id="PTHR43531">
    <property type="entry name" value="PROTEIN ICFG"/>
    <property type="match status" value="1"/>
</dbReference>
<evidence type="ECO:0000256" key="6">
    <source>
        <dbReference type="SAM" id="Phobius"/>
    </source>
</evidence>
<dbReference type="Pfam" id="PF00015">
    <property type="entry name" value="MCPsignal"/>
    <property type="match status" value="1"/>
</dbReference>
<dbReference type="PROSITE" id="PS50111">
    <property type="entry name" value="CHEMOTAXIS_TRANSDUC_2"/>
    <property type="match status" value="1"/>
</dbReference>
<dbReference type="Gene3D" id="1.10.287.950">
    <property type="entry name" value="Methyl-accepting chemotaxis protein"/>
    <property type="match status" value="1"/>
</dbReference>
<keyword evidence="4" id="KW-0807">Transducer</keyword>
<gene>
    <name evidence="9" type="ORF">OLX77_00140</name>
</gene>
<keyword evidence="2" id="KW-0145">Chemotaxis</keyword>
<feature type="transmembrane region" description="Helical" evidence="6">
    <location>
        <begin position="190"/>
        <end position="215"/>
    </location>
</feature>
<dbReference type="GO" id="GO:0006935">
    <property type="term" value="P:chemotaxis"/>
    <property type="evidence" value="ECO:0007669"/>
    <property type="project" value="UniProtKB-KW"/>
</dbReference>
<comment type="similarity">
    <text evidence="3">Belongs to the methyl-accepting chemotaxis (MCP) protein family.</text>
</comment>
<dbReference type="GO" id="GO:0005886">
    <property type="term" value="C:plasma membrane"/>
    <property type="evidence" value="ECO:0007669"/>
    <property type="project" value="TreeGrafter"/>
</dbReference>
<name>A0A9X4MDV8_9BACT</name>
<dbReference type="EMBL" id="JAPHEH010000001">
    <property type="protein sequence ID" value="MDG4474565.1"/>
    <property type="molecule type" value="Genomic_DNA"/>
</dbReference>
<dbReference type="GO" id="GO:0004888">
    <property type="term" value="F:transmembrane signaling receptor activity"/>
    <property type="evidence" value="ECO:0007669"/>
    <property type="project" value="TreeGrafter"/>
</dbReference>
<dbReference type="PANTHER" id="PTHR43531:SF11">
    <property type="entry name" value="METHYL-ACCEPTING CHEMOTAXIS PROTEIN 3"/>
    <property type="match status" value="1"/>
</dbReference>
<evidence type="ECO:0000313" key="10">
    <source>
        <dbReference type="Proteomes" id="UP001154240"/>
    </source>
</evidence>
<accession>A0A9X4MDV8</accession>
<keyword evidence="6" id="KW-0812">Transmembrane</keyword>
<protein>
    <submittedName>
        <fullName evidence="9">Methyl-accepting chemotaxis protein</fullName>
    </submittedName>
</protein>
<dbReference type="InterPro" id="IPR003660">
    <property type="entry name" value="HAMP_dom"/>
</dbReference>
<dbReference type="AlphaFoldDB" id="A0A9X4MDV8"/>
<comment type="caution">
    <text evidence="9">The sequence shown here is derived from an EMBL/GenBank/DDBJ whole genome shotgun (WGS) entry which is preliminary data.</text>
</comment>
<dbReference type="InterPro" id="IPR024478">
    <property type="entry name" value="HlyB_4HB_MCP"/>
</dbReference>
<proteinExistence type="inferred from homology"/>